<dbReference type="STRING" id="860235.AOZ06_32720"/>
<dbReference type="AlphaFoldDB" id="A0A0N9I5T0"/>
<dbReference type="KEGG" id="kphy:AOZ06_32720"/>
<gene>
    <name evidence="1" type="ORF">AOZ06_32720</name>
</gene>
<evidence type="ECO:0008006" key="3">
    <source>
        <dbReference type="Google" id="ProtNLM"/>
    </source>
</evidence>
<sequence length="180" mass="19671">MGPQLTAERIDQLLEVTLAKSHQVRLYSAVMQAWQDWLAVLESHGFAARAMTRPPASEQDLDALSVKTGVAGELLDLYRISDGQLPPWRSEEPGATELFPCARFVPAAEALELWQEWQEPRVPFTVDADGGCLAIAATGEIVDMETGEVHAASLVAYLGELARARLAITDDDGILTWDIV</sequence>
<organism evidence="1 2">
    <name type="scientific">Kibdelosporangium phytohabitans</name>
    <dbReference type="NCBI Taxonomy" id="860235"/>
    <lineage>
        <taxon>Bacteria</taxon>
        <taxon>Bacillati</taxon>
        <taxon>Actinomycetota</taxon>
        <taxon>Actinomycetes</taxon>
        <taxon>Pseudonocardiales</taxon>
        <taxon>Pseudonocardiaceae</taxon>
        <taxon>Kibdelosporangium</taxon>
    </lineage>
</organism>
<dbReference type="EMBL" id="CP012752">
    <property type="protein sequence ID" value="ALG11017.1"/>
    <property type="molecule type" value="Genomic_DNA"/>
</dbReference>
<dbReference type="Proteomes" id="UP000063699">
    <property type="component" value="Chromosome"/>
</dbReference>
<accession>A0A0N9I5T0</accession>
<reference evidence="1 2" key="1">
    <citation type="submission" date="2015-07" db="EMBL/GenBank/DDBJ databases">
        <title>Genome sequencing of Kibdelosporangium phytohabitans.</title>
        <authorList>
            <person name="Qin S."/>
            <person name="Xing K."/>
        </authorList>
    </citation>
    <scope>NUCLEOTIDE SEQUENCE [LARGE SCALE GENOMIC DNA]</scope>
    <source>
        <strain evidence="1 2">KLBMP1111</strain>
    </source>
</reference>
<proteinExistence type="predicted"/>
<name>A0A0N9I5T0_9PSEU</name>
<evidence type="ECO:0000313" key="2">
    <source>
        <dbReference type="Proteomes" id="UP000063699"/>
    </source>
</evidence>
<evidence type="ECO:0000313" key="1">
    <source>
        <dbReference type="EMBL" id="ALG11017.1"/>
    </source>
</evidence>
<protein>
    <recommendedName>
        <fullName evidence="3">Knr4/Smi1-like domain-containing protein</fullName>
    </recommendedName>
</protein>
<keyword evidence="2" id="KW-1185">Reference proteome</keyword>